<dbReference type="EMBL" id="JALJOU010000108">
    <property type="protein sequence ID" value="KAK9821089.1"/>
    <property type="molecule type" value="Genomic_DNA"/>
</dbReference>
<name>A0AAW1QI24_9CHLO</name>
<evidence type="ECO:0000259" key="1">
    <source>
        <dbReference type="PROSITE" id="PS51087"/>
    </source>
</evidence>
<accession>A0AAW1QI24</accession>
<dbReference type="GO" id="GO:0042645">
    <property type="term" value="C:mitochondrial nucleoid"/>
    <property type="evidence" value="ECO:0007669"/>
    <property type="project" value="TreeGrafter"/>
</dbReference>
<dbReference type="GO" id="GO:0070987">
    <property type="term" value="P:error-free translesion synthesis"/>
    <property type="evidence" value="ECO:0007669"/>
    <property type="project" value="TreeGrafter"/>
</dbReference>
<dbReference type="AlphaFoldDB" id="A0AAW1QI24"/>
<dbReference type="PROSITE" id="PS51087">
    <property type="entry name" value="APAG"/>
    <property type="match status" value="1"/>
</dbReference>
<comment type="caution">
    <text evidence="2">The sequence shown here is derived from an EMBL/GenBank/DDBJ whole genome shotgun (WGS) entry which is preliminary data.</text>
</comment>
<evidence type="ECO:0000313" key="2">
    <source>
        <dbReference type="EMBL" id="KAK9821089.1"/>
    </source>
</evidence>
<dbReference type="Gene3D" id="2.60.40.1470">
    <property type="entry name" value="ApaG domain"/>
    <property type="match status" value="1"/>
</dbReference>
<dbReference type="Pfam" id="PF04379">
    <property type="entry name" value="DUF525"/>
    <property type="match status" value="1"/>
</dbReference>
<gene>
    <name evidence="2" type="ORF">WJX81_000398</name>
</gene>
<dbReference type="Proteomes" id="UP001445335">
    <property type="component" value="Unassembled WGS sequence"/>
</dbReference>
<protein>
    <recommendedName>
        <fullName evidence="1">ApaG domain-containing protein</fullName>
    </recommendedName>
</protein>
<proteinExistence type="predicted"/>
<dbReference type="SUPFAM" id="SSF110069">
    <property type="entry name" value="ApaG-like"/>
    <property type="match status" value="1"/>
</dbReference>
<keyword evidence="3" id="KW-1185">Reference proteome</keyword>
<organism evidence="2 3">
    <name type="scientific">Elliptochloris bilobata</name>
    <dbReference type="NCBI Taxonomy" id="381761"/>
    <lineage>
        <taxon>Eukaryota</taxon>
        <taxon>Viridiplantae</taxon>
        <taxon>Chlorophyta</taxon>
        <taxon>core chlorophytes</taxon>
        <taxon>Trebouxiophyceae</taxon>
        <taxon>Trebouxiophyceae incertae sedis</taxon>
        <taxon>Elliptochloris clade</taxon>
        <taxon>Elliptochloris</taxon>
    </lineage>
</organism>
<dbReference type="PANTHER" id="PTHR14289:SF16">
    <property type="entry name" value="POLYMERASE DELTA-INTERACTING PROTEIN 2"/>
    <property type="match status" value="1"/>
</dbReference>
<dbReference type="GO" id="GO:0005634">
    <property type="term" value="C:nucleus"/>
    <property type="evidence" value="ECO:0007669"/>
    <property type="project" value="TreeGrafter"/>
</dbReference>
<dbReference type="InterPro" id="IPR007474">
    <property type="entry name" value="ApaG_domain"/>
</dbReference>
<evidence type="ECO:0000313" key="3">
    <source>
        <dbReference type="Proteomes" id="UP001445335"/>
    </source>
</evidence>
<feature type="domain" description="ApaG" evidence="1">
    <location>
        <begin position="123"/>
        <end position="250"/>
    </location>
</feature>
<dbReference type="PANTHER" id="PTHR14289">
    <property type="entry name" value="F-BOX ONLY PROTEIN 3"/>
    <property type="match status" value="1"/>
</dbReference>
<dbReference type="InterPro" id="IPR036767">
    <property type="entry name" value="ApaG_sf"/>
</dbReference>
<reference evidence="2 3" key="1">
    <citation type="journal article" date="2024" name="Nat. Commun.">
        <title>Phylogenomics reveals the evolutionary origins of lichenization in chlorophyte algae.</title>
        <authorList>
            <person name="Puginier C."/>
            <person name="Libourel C."/>
            <person name="Otte J."/>
            <person name="Skaloud P."/>
            <person name="Haon M."/>
            <person name="Grisel S."/>
            <person name="Petersen M."/>
            <person name="Berrin J.G."/>
            <person name="Delaux P.M."/>
            <person name="Dal Grande F."/>
            <person name="Keller J."/>
        </authorList>
    </citation>
    <scope>NUCLEOTIDE SEQUENCE [LARGE SCALE GENOMIC DNA]</scope>
    <source>
        <strain evidence="2 3">SAG 245.80</strain>
    </source>
</reference>
<sequence>MLHKRLVLTCYRAALREARRIDCQVTGLAVRAPVIVESGVAQHCWSPPTEEYRLDALRELLPGMLKMPRSATFRRRELKRLIRDNYVRGCAATGEELSRLLDLAVAAVRVMKEQLQLQRCSSIGTTHGCRVECTTAFAGASTDGYTYMYRCRIENLGRDKVHLVGRHLVFRDERGATIKEVPRGSEGVVGCTPTLRPKDCFQYHSFINMPGPVGTMRGAYHITTKPQQAAIPSRTFDAVLAPCKLLKDPT</sequence>